<dbReference type="SUPFAM" id="SSF48452">
    <property type="entry name" value="TPR-like"/>
    <property type="match status" value="1"/>
</dbReference>
<dbReference type="InterPro" id="IPR036390">
    <property type="entry name" value="WH_DNA-bd_sf"/>
</dbReference>
<keyword evidence="6" id="KW-1185">Reference proteome</keyword>
<dbReference type="Gene3D" id="1.25.40.570">
    <property type="match status" value="1"/>
</dbReference>
<dbReference type="AlphaFoldDB" id="A0A9P3PNV3"/>
<evidence type="ECO:0000313" key="6">
    <source>
        <dbReference type="Proteomes" id="UP001063166"/>
    </source>
</evidence>
<dbReference type="Pfam" id="PF01399">
    <property type="entry name" value="PCI"/>
    <property type="match status" value="1"/>
</dbReference>
<dbReference type="InterPro" id="IPR045135">
    <property type="entry name" value="Rpn7_N"/>
</dbReference>
<gene>
    <name evidence="5" type="primary">RPN7</name>
    <name evidence="5" type="ORF">LshimejAT787_0604900</name>
</gene>
<dbReference type="FunFam" id="1.25.40.570:FF:000005">
    <property type="entry name" value="26S proteasome regulatory subunit N7"/>
    <property type="match status" value="1"/>
</dbReference>
<dbReference type="Proteomes" id="UP001063166">
    <property type="component" value="Unassembled WGS sequence"/>
</dbReference>
<dbReference type="GO" id="GO:0008541">
    <property type="term" value="C:proteasome regulatory particle, lid subcomplex"/>
    <property type="evidence" value="ECO:0007669"/>
    <property type="project" value="UniProtKB-ARBA"/>
</dbReference>
<dbReference type="InterPro" id="IPR049549">
    <property type="entry name" value="RPN7_PSMD6_C"/>
</dbReference>
<dbReference type="EMBL" id="BRPK01000006">
    <property type="protein sequence ID" value="GLB39328.1"/>
    <property type="molecule type" value="Genomic_DNA"/>
</dbReference>
<accession>A0A9P3PNV3</accession>
<proteinExistence type="predicted"/>
<evidence type="ECO:0000256" key="3">
    <source>
        <dbReference type="ARBA" id="ARBA00093502"/>
    </source>
</evidence>
<dbReference type="SMART" id="SM00088">
    <property type="entry name" value="PINT"/>
    <property type="match status" value="1"/>
</dbReference>
<dbReference type="PROSITE" id="PS50250">
    <property type="entry name" value="PCI"/>
    <property type="match status" value="1"/>
</dbReference>
<dbReference type="Pfam" id="PF10602">
    <property type="entry name" value="RPN7"/>
    <property type="match status" value="1"/>
</dbReference>
<sequence length="1068" mass="120544">MADEIVLPIPNLQLPQHLFVLSQPKLTHLHDNARKELLEGIALDQMSPYYKRITSTSSVLPLDAAMLATMEEANAAELKKLDERLAEAEKTEGESEISDALKARANYLTRIGDKEKAVEAQNLALEKTPGLGSRIDIVLTLVRIGFFFNDNDLLTANLIKAEALIDEGGDWDRRNRLKVYQGLHLISIRQFKRGGELFSDALSTFTATELLPYNDFVALTVIANALALGRVDLKKKVISAPEVNQVLPELPILGDLIKNLYDCHYDKFFIALATLEQTLLIPSRILSPHARFYVREMRILAYSQLLESYRSLTLESLSSAFGVSVEFVDNELSRFIANGRLHCSIDKVHGIVETTRPSLKNAQYETIVRQGDILLNEVQRLSKSMPPLPDELIKEILSPALQVSEEDFFSTSHTSPFSGFKQSTSAYLVVCRSWLRVATPLLYNVVVLRSAPQAKALERALLGNKLLGTFIKKIRVEGGFGLPMHNILACAPNATDLWLSLDLRTGDSVSGLCKGLPKSDPTRVILYDAKGSEVRDNAPSRKLIEMLRECIEFEWESLETVECPFMCHYRIPKYEPIAAALIRSCTMQTLVLQHPQPYITFFRFLTTASSLRRVRVVFRSTGDAADDAEAIAASKQLEERIQQSADFDDAFVRFEFEYPDNNTGNSASVASDLILPPRNPSFVPLQTAPVVIQHKIWNRILYFAMFVDEEKIELVLDDDNRTHLYGAEQSTKLNLLLVSKLFYKLGRPHSYRCLIITRAEQLQQIAELLEKDSTLGQHIRSLYTYVRCAKVIHVQKILERATRLVRFVSPTVDASPFIRDCGRQPPLLTFRGFTTLAKTAGSTLLELSGQLIERADAPKSPEPLFAFTALTHLEWNTPAKFDFRPEDVPGDALGKLETLSFSSHHDTFLRLLGYMDLPSLRRVLFTRLKRMEGTDEFLLKHGSKIIHLETRSADGVFTKCPALRVLCISGESLHSGSFVPHPALAKLIFTRTLSLGQIKTGFKCLGEIDFGMYPSLEEVQVYAIGWPTTEREIHKGYRAIWVTWSERLMNWKVKLTDRRGQHWIPRLK</sequence>
<protein>
    <submittedName>
        <fullName evidence="5">26S proteasome subunit RPN7</fullName>
    </submittedName>
</protein>
<feature type="domain" description="PCI" evidence="4">
    <location>
        <begin position="190"/>
        <end position="359"/>
    </location>
</feature>
<name>A0A9P3PNV3_LYOSH</name>
<comment type="subunit">
    <text evidence="3">The 26S proteasome is composed of a core protease, known as the 20S proteasome, capped at one or both ends by the 19S regulatory complex (RC). The RC is composed of at least 18 different subunits in two subcomplexes, the base and the lid, which form the portions proximal and distal to the 20S proteolytic core, respectively. Component of the lid subcomplex of the 19S RC.</text>
</comment>
<evidence type="ECO:0000256" key="2">
    <source>
        <dbReference type="ARBA" id="ARBA00093435"/>
    </source>
</evidence>
<dbReference type="PANTHER" id="PTHR14145">
    <property type="entry name" value="26S PROTESOME SUBUNIT 6"/>
    <property type="match status" value="1"/>
</dbReference>
<comment type="caution">
    <text evidence="5">The sequence shown here is derived from an EMBL/GenBank/DDBJ whole genome shotgun (WGS) entry which is preliminary data.</text>
</comment>
<dbReference type="SUPFAM" id="SSF46785">
    <property type="entry name" value="Winged helix' DNA-binding domain"/>
    <property type="match status" value="1"/>
</dbReference>
<evidence type="ECO:0000259" key="4">
    <source>
        <dbReference type="PROSITE" id="PS50250"/>
    </source>
</evidence>
<dbReference type="Pfam" id="PF21154">
    <property type="entry name" value="RPN7_PSMD6_C"/>
    <property type="match status" value="1"/>
</dbReference>
<dbReference type="InterPro" id="IPR000717">
    <property type="entry name" value="PCI_dom"/>
</dbReference>
<organism evidence="5 6">
    <name type="scientific">Lyophyllum shimeji</name>
    <name type="common">Hon-shimeji</name>
    <name type="synonym">Tricholoma shimeji</name>
    <dbReference type="NCBI Taxonomy" id="47721"/>
    <lineage>
        <taxon>Eukaryota</taxon>
        <taxon>Fungi</taxon>
        <taxon>Dikarya</taxon>
        <taxon>Basidiomycota</taxon>
        <taxon>Agaricomycotina</taxon>
        <taxon>Agaricomycetes</taxon>
        <taxon>Agaricomycetidae</taxon>
        <taxon>Agaricales</taxon>
        <taxon>Tricholomatineae</taxon>
        <taxon>Lyophyllaceae</taxon>
        <taxon>Lyophyllum</taxon>
    </lineage>
</organism>
<dbReference type="PANTHER" id="PTHR14145:SF1">
    <property type="entry name" value="26S PROTEASOME NON-ATPASE REGULATORY SUBUNIT 6"/>
    <property type="match status" value="1"/>
</dbReference>
<dbReference type="InterPro" id="IPR011990">
    <property type="entry name" value="TPR-like_helical_dom_sf"/>
</dbReference>
<comment type="function">
    <text evidence="2">Component of the 19S cap proteasome complex which acts as a regulatory subunit of the 26S proteasome, involved in the ATP-dependent degradation of ubiquitinated proteins.</text>
</comment>
<dbReference type="GO" id="GO:0043161">
    <property type="term" value="P:proteasome-mediated ubiquitin-dependent protein catabolic process"/>
    <property type="evidence" value="ECO:0007669"/>
    <property type="project" value="TreeGrafter"/>
</dbReference>
<dbReference type="InterPro" id="IPR019585">
    <property type="entry name" value="Rpn7/CSN1"/>
</dbReference>
<reference evidence="5" key="1">
    <citation type="submission" date="2022-07" db="EMBL/GenBank/DDBJ databases">
        <title>The genome of Lyophyllum shimeji provides insight into the initial evolution of ectomycorrhizal fungal genome.</title>
        <authorList>
            <person name="Kobayashi Y."/>
            <person name="Shibata T."/>
            <person name="Hirakawa H."/>
            <person name="Shigenobu S."/>
            <person name="Nishiyama T."/>
            <person name="Yamada A."/>
            <person name="Hasebe M."/>
            <person name="Kawaguchi M."/>
        </authorList>
    </citation>
    <scope>NUCLEOTIDE SEQUENCE</scope>
    <source>
        <strain evidence="5">AT787</strain>
    </source>
</reference>
<evidence type="ECO:0000256" key="1">
    <source>
        <dbReference type="ARBA" id="ARBA00022942"/>
    </source>
</evidence>
<keyword evidence="1 5" id="KW-0647">Proteasome</keyword>
<evidence type="ECO:0000313" key="5">
    <source>
        <dbReference type="EMBL" id="GLB39328.1"/>
    </source>
</evidence>
<dbReference type="OrthoDB" id="1452at2759"/>